<dbReference type="InterPro" id="IPR036249">
    <property type="entry name" value="Thioredoxin-like_sf"/>
</dbReference>
<comment type="caution">
    <text evidence="9">The sequence shown here is derived from an EMBL/GenBank/DDBJ whole genome shotgun (WGS) entry which is preliminary data.</text>
</comment>
<dbReference type="CDD" id="cd03419">
    <property type="entry name" value="GRX_GRXh_1_2_like"/>
    <property type="match status" value="1"/>
</dbReference>
<keyword evidence="5" id="KW-0676">Redox-active center</keyword>
<dbReference type="Proteomes" id="UP000613401">
    <property type="component" value="Unassembled WGS sequence"/>
</dbReference>
<evidence type="ECO:0000256" key="2">
    <source>
        <dbReference type="ARBA" id="ARBA00022448"/>
    </source>
</evidence>
<dbReference type="RefSeq" id="XP_045267221.1">
    <property type="nucleotide sequence ID" value="XM_045412516.1"/>
</dbReference>
<dbReference type="GO" id="GO:0004364">
    <property type="term" value="F:glutathione transferase activity"/>
    <property type="evidence" value="ECO:0007669"/>
    <property type="project" value="UniProtKB-EC"/>
</dbReference>
<dbReference type="PROSITE" id="PS00195">
    <property type="entry name" value="GLUTAREDOXIN_1"/>
    <property type="match status" value="1"/>
</dbReference>
<comment type="catalytic activity">
    <reaction evidence="6">
        <text>1-chloro-2,4-dinitrobenzene + glutathione = 2,4-dinitrophenyl-S-glutathione + chloride + H(+)</text>
        <dbReference type="Rhea" id="RHEA:51220"/>
        <dbReference type="ChEBI" id="CHEBI:15378"/>
        <dbReference type="ChEBI" id="CHEBI:17996"/>
        <dbReference type="ChEBI" id="CHEBI:34718"/>
        <dbReference type="ChEBI" id="CHEBI:57925"/>
        <dbReference type="ChEBI" id="CHEBI:133977"/>
        <dbReference type="EC" id="2.5.1.18"/>
    </reaction>
</comment>
<dbReference type="InterPro" id="IPR014025">
    <property type="entry name" value="Glutaredoxin_subgr"/>
</dbReference>
<dbReference type="NCBIfam" id="TIGR02180">
    <property type="entry name" value="GRX_euk"/>
    <property type="match status" value="1"/>
</dbReference>
<evidence type="ECO:0000256" key="6">
    <source>
        <dbReference type="ARBA" id="ARBA00035808"/>
    </source>
</evidence>
<dbReference type="PROSITE" id="PS51354">
    <property type="entry name" value="GLUTAREDOXIN_2"/>
    <property type="match status" value="1"/>
</dbReference>
<sequence length="135" mass="15029">PSPPSRRKTNHQMSFILRRLFSSTPNVANMAVTKQQVQSIIDENKVVVFSKSYCPYCRQTKSTLDELNADYKVVELDLLPDGGEIQDVLEQISGQRTVPNSYIAQKHVGGNSDIQGLLKGNKLENLLKEANALKA</sequence>
<evidence type="ECO:0000259" key="8">
    <source>
        <dbReference type="Pfam" id="PF00462"/>
    </source>
</evidence>
<dbReference type="GO" id="GO:0034599">
    <property type="term" value="P:cellular response to oxidative stress"/>
    <property type="evidence" value="ECO:0007669"/>
    <property type="project" value="TreeGrafter"/>
</dbReference>
<dbReference type="InterPro" id="IPR017937">
    <property type="entry name" value="Thioredoxin_CS"/>
</dbReference>
<organism evidence="9 10">
    <name type="scientific">Colletotrichum gloeosporioides</name>
    <name type="common">Anthracnose fungus</name>
    <name type="synonym">Glomerella cingulata</name>
    <dbReference type="NCBI Taxonomy" id="474922"/>
    <lineage>
        <taxon>Eukaryota</taxon>
        <taxon>Fungi</taxon>
        <taxon>Dikarya</taxon>
        <taxon>Ascomycota</taxon>
        <taxon>Pezizomycotina</taxon>
        <taxon>Sordariomycetes</taxon>
        <taxon>Hypocreomycetidae</taxon>
        <taxon>Glomerellales</taxon>
        <taxon>Glomerellaceae</taxon>
        <taxon>Colletotrichum</taxon>
        <taxon>Colletotrichum gloeosporioides species complex</taxon>
    </lineage>
</organism>
<name>A0A8H4CQP1_COLGL</name>
<comment type="catalytic activity">
    <reaction evidence="7">
        <text>RX + glutathione = an S-substituted glutathione + a halide anion + H(+)</text>
        <dbReference type="Rhea" id="RHEA:16437"/>
        <dbReference type="ChEBI" id="CHEBI:15378"/>
        <dbReference type="ChEBI" id="CHEBI:16042"/>
        <dbReference type="ChEBI" id="CHEBI:17792"/>
        <dbReference type="ChEBI" id="CHEBI:57925"/>
        <dbReference type="ChEBI" id="CHEBI:90779"/>
        <dbReference type="EC" id="2.5.1.18"/>
    </reaction>
</comment>
<feature type="non-terminal residue" evidence="9">
    <location>
        <position position="1"/>
    </location>
</feature>
<evidence type="ECO:0000256" key="5">
    <source>
        <dbReference type="ARBA" id="ARBA00023284"/>
    </source>
</evidence>
<dbReference type="PANTHER" id="PTHR45694">
    <property type="entry name" value="GLUTAREDOXIN 2"/>
    <property type="match status" value="1"/>
</dbReference>
<dbReference type="InterPro" id="IPR002109">
    <property type="entry name" value="Glutaredoxin"/>
</dbReference>
<evidence type="ECO:0000256" key="7">
    <source>
        <dbReference type="ARBA" id="ARBA00047960"/>
    </source>
</evidence>
<evidence type="ECO:0000313" key="10">
    <source>
        <dbReference type="Proteomes" id="UP000613401"/>
    </source>
</evidence>
<dbReference type="PANTHER" id="PTHR45694:SF18">
    <property type="entry name" value="GLUTAREDOXIN-1-RELATED"/>
    <property type="match status" value="1"/>
</dbReference>
<evidence type="ECO:0000256" key="4">
    <source>
        <dbReference type="ARBA" id="ARBA00023157"/>
    </source>
</evidence>
<accession>A0A8H4CQP1</accession>
<evidence type="ECO:0000256" key="1">
    <source>
        <dbReference type="ARBA" id="ARBA00000217"/>
    </source>
</evidence>
<dbReference type="Gene3D" id="3.40.30.10">
    <property type="entry name" value="Glutaredoxin"/>
    <property type="match status" value="1"/>
</dbReference>
<keyword evidence="2" id="KW-0813">Transport</keyword>
<keyword evidence="4" id="KW-1015">Disulfide bond</keyword>
<dbReference type="GO" id="GO:0015038">
    <property type="term" value="F:glutathione disulfide oxidoreductase activity"/>
    <property type="evidence" value="ECO:0007669"/>
    <property type="project" value="TreeGrafter"/>
</dbReference>
<dbReference type="FunFam" id="3.40.30.10:FF:000026">
    <property type="entry name" value="Glutaredoxin 2"/>
    <property type="match status" value="1"/>
</dbReference>
<keyword evidence="10" id="KW-1185">Reference proteome</keyword>
<evidence type="ECO:0000313" key="9">
    <source>
        <dbReference type="EMBL" id="KAF3808062.1"/>
    </source>
</evidence>
<dbReference type="EMBL" id="WVTB01000024">
    <property type="protein sequence ID" value="KAF3808062.1"/>
    <property type="molecule type" value="Genomic_DNA"/>
</dbReference>
<dbReference type="PROSITE" id="PS00194">
    <property type="entry name" value="THIOREDOXIN_1"/>
    <property type="match status" value="1"/>
</dbReference>
<evidence type="ECO:0000256" key="3">
    <source>
        <dbReference type="ARBA" id="ARBA00022982"/>
    </source>
</evidence>
<dbReference type="GO" id="GO:0004602">
    <property type="term" value="F:glutathione peroxidase activity"/>
    <property type="evidence" value="ECO:0007669"/>
    <property type="project" value="UniProtKB-EC"/>
</dbReference>
<dbReference type="AlphaFoldDB" id="A0A8H4CQP1"/>
<reference evidence="9" key="2">
    <citation type="submission" date="2020-03" db="EMBL/GenBank/DDBJ databases">
        <authorList>
            <person name="Fu F.-F."/>
            <person name="Chen J."/>
        </authorList>
    </citation>
    <scope>NUCLEOTIDE SEQUENCE</scope>
    <source>
        <strain evidence="9">Lc1</strain>
    </source>
</reference>
<dbReference type="GO" id="GO:0005737">
    <property type="term" value="C:cytoplasm"/>
    <property type="evidence" value="ECO:0007669"/>
    <property type="project" value="TreeGrafter"/>
</dbReference>
<dbReference type="Pfam" id="PF00462">
    <property type="entry name" value="Glutaredoxin"/>
    <property type="match status" value="1"/>
</dbReference>
<comment type="catalytic activity">
    <reaction evidence="1">
        <text>2 glutathione + H2O2 = glutathione disulfide + 2 H2O</text>
        <dbReference type="Rhea" id="RHEA:16833"/>
        <dbReference type="ChEBI" id="CHEBI:15377"/>
        <dbReference type="ChEBI" id="CHEBI:16240"/>
        <dbReference type="ChEBI" id="CHEBI:57925"/>
        <dbReference type="ChEBI" id="CHEBI:58297"/>
        <dbReference type="EC" id="1.11.1.9"/>
    </reaction>
</comment>
<dbReference type="InterPro" id="IPR011767">
    <property type="entry name" value="GLR_AS"/>
</dbReference>
<dbReference type="PRINTS" id="PR00160">
    <property type="entry name" value="GLUTAREDOXIN"/>
</dbReference>
<dbReference type="InterPro" id="IPR011899">
    <property type="entry name" value="Glutaredoxin_euk/vir"/>
</dbReference>
<gene>
    <name evidence="9" type="ORF">GCG54_00012641</name>
</gene>
<dbReference type="SUPFAM" id="SSF52833">
    <property type="entry name" value="Thioredoxin-like"/>
    <property type="match status" value="1"/>
</dbReference>
<reference evidence="9" key="1">
    <citation type="journal article" date="2020" name="Phytopathology">
        <title>Genome sequence and comparative analysis of Colletotrichum gloeosporioides isolated from Liriodendron leaves.</title>
        <authorList>
            <person name="Fu F.F."/>
            <person name="Hao Z."/>
            <person name="Wang P."/>
            <person name="Lu Y."/>
            <person name="Xue L.J."/>
            <person name="Wei G."/>
            <person name="Tian Y."/>
            <person name="Baishi H."/>
            <person name="Xu H."/>
            <person name="Shi J."/>
            <person name="Cheng T."/>
            <person name="Wang G."/>
            <person name="Yi Y."/>
            <person name="Chen J."/>
        </authorList>
    </citation>
    <scope>NUCLEOTIDE SEQUENCE</scope>
    <source>
        <strain evidence="9">Lc1</strain>
    </source>
</reference>
<feature type="domain" description="Glutaredoxin" evidence="8">
    <location>
        <begin position="46"/>
        <end position="108"/>
    </location>
</feature>
<dbReference type="GeneID" id="69019759"/>
<proteinExistence type="predicted"/>
<protein>
    <submittedName>
        <fullName evidence="9">Glutaredoxin-2</fullName>
    </submittedName>
</protein>
<keyword evidence="3" id="KW-0249">Electron transport</keyword>